<gene>
    <name evidence="1" type="ORF">R1flu_019364</name>
</gene>
<dbReference type="EMBL" id="JBHFFA010000001">
    <property type="protein sequence ID" value="KAL2651236.1"/>
    <property type="molecule type" value="Genomic_DNA"/>
</dbReference>
<dbReference type="Proteomes" id="UP001605036">
    <property type="component" value="Unassembled WGS sequence"/>
</dbReference>
<accession>A0ABD1ZK03</accession>
<sequence>MRPTVDVALRVHGGVANERVRTPLKSGDFAPRIPQGYGDAREFRTVLRDISNRIPTVVQAGRGSLSPVLKKMRKMADSGLAAIADQIIRQAECINKSGGKRASQRPSAALQ</sequence>
<proteinExistence type="predicted"/>
<dbReference type="AlphaFoldDB" id="A0ABD1ZK03"/>
<protein>
    <submittedName>
        <fullName evidence="1">Uncharacterized protein</fullName>
    </submittedName>
</protein>
<keyword evidence="2" id="KW-1185">Reference proteome</keyword>
<comment type="caution">
    <text evidence="1">The sequence shown here is derived from an EMBL/GenBank/DDBJ whole genome shotgun (WGS) entry which is preliminary data.</text>
</comment>
<evidence type="ECO:0000313" key="2">
    <source>
        <dbReference type="Proteomes" id="UP001605036"/>
    </source>
</evidence>
<organism evidence="1 2">
    <name type="scientific">Riccia fluitans</name>
    <dbReference type="NCBI Taxonomy" id="41844"/>
    <lineage>
        <taxon>Eukaryota</taxon>
        <taxon>Viridiplantae</taxon>
        <taxon>Streptophyta</taxon>
        <taxon>Embryophyta</taxon>
        <taxon>Marchantiophyta</taxon>
        <taxon>Marchantiopsida</taxon>
        <taxon>Marchantiidae</taxon>
        <taxon>Marchantiales</taxon>
        <taxon>Ricciaceae</taxon>
        <taxon>Riccia</taxon>
    </lineage>
</organism>
<reference evidence="1 2" key="1">
    <citation type="submission" date="2024-09" db="EMBL/GenBank/DDBJ databases">
        <title>Chromosome-scale assembly of Riccia fluitans.</title>
        <authorList>
            <person name="Paukszto L."/>
            <person name="Sawicki J."/>
            <person name="Karawczyk K."/>
            <person name="Piernik-Szablinska J."/>
            <person name="Szczecinska M."/>
            <person name="Mazdziarz M."/>
        </authorList>
    </citation>
    <scope>NUCLEOTIDE SEQUENCE [LARGE SCALE GENOMIC DNA]</scope>
    <source>
        <strain evidence="1">Rf_01</strain>
        <tissue evidence="1">Aerial parts of the thallus</tissue>
    </source>
</reference>
<evidence type="ECO:0000313" key="1">
    <source>
        <dbReference type="EMBL" id="KAL2651236.1"/>
    </source>
</evidence>
<name>A0ABD1ZK03_9MARC</name>